<dbReference type="InterPro" id="IPR036291">
    <property type="entry name" value="NAD(P)-bd_dom_sf"/>
</dbReference>
<dbReference type="SUPFAM" id="SSF51735">
    <property type="entry name" value="NAD(P)-binding Rossmann-fold domains"/>
    <property type="match status" value="1"/>
</dbReference>
<dbReference type="PANTHER" id="PTHR48079:SF6">
    <property type="entry name" value="NAD(P)-BINDING DOMAIN-CONTAINING PROTEIN-RELATED"/>
    <property type="match status" value="1"/>
</dbReference>
<dbReference type="EMBL" id="MU866353">
    <property type="protein sequence ID" value="KAK4173313.1"/>
    <property type="molecule type" value="Genomic_DNA"/>
</dbReference>
<protein>
    <recommendedName>
        <fullName evidence="3">NmrA-like domain-containing protein</fullName>
    </recommendedName>
</protein>
<dbReference type="AlphaFoldDB" id="A0AAN6W0T6"/>
<reference evidence="1" key="1">
    <citation type="journal article" date="2023" name="Mol. Phylogenet. Evol.">
        <title>Genome-scale phylogeny and comparative genomics of the fungal order Sordariales.</title>
        <authorList>
            <person name="Hensen N."/>
            <person name="Bonometti L."/>
            <person name="Westerberg I."/>
            <person name="Brannstrom I.O."/>
            <person name="Guillou S."/>
            <person name="Cros-Aarteil S."/>
            <person name="Calhoun S."/>
            <person name="Haridas S."/>
            <person name="Kuo A."/>
            <person name="Mondo S."/>
            <person name="Pangilinan J."/>
            <person name="Riley R."/>
            <person name="LaButti K."/>
            <person name="Andreopoulos B."/>
            <person name="Lipzen A."/>
            <person name="Chen C."/>
            <person name="Yan M."/>
            <person name="Daum C."/>
            <person name="Ng V."/>
            <person name="Clum A."/>
            <person name="Steindorff A."/>
            <person name="Ohm R.A."/>
            <person name="Martin F."/>
            <person name="Silar P."/>
            <person name="Natvig D.O."/>
            <person name="Lalanne C."/>
            <person name="Gautier V."/>
            <person name="Ament-Velasquez S.L."/>
            <person name="Kruys A."/>
            <person name="Hutchinson M.I."/>
            <person name="Powell A.J."/>
            <person name="Barry K."/>
            <person name="Miller A.N."/>
            <person name="Grigoriev I.V."/>
            <person name="Debuchy R."/>
            <person name="Gladieux P."/>
            <person name="Hiltunen Thoren M."/>
            <person name="Johannesson H."/>
        </authorList>
    </citation>
    <scope>NUCLEOTIDE SEQUENCE</scope>
    <source>
        <strain evidence="1">CBS 892.96</strain>
    </source>
</reference>
<dbReference type="Proteomes" id="UP001302321">
    <property type="component" value="Unassembled WGS sequence"/>
</dbReference>
<evidence type="ECO:0000313" key="1">
    <source>
        <dbReference type="EMBL" id="KAK4173313.1"/>
    </source>
</evidence>
<keyword evidence="2" id="KW-1185">Reference proteome</keyword>
<dbReference type="GO" id="GO:0005737">
    <property type="term" value="C:cytoplasm"/>
    <property type="evidence" value="ECO:0007669"/>
    <property type="project" value="TreeGrafter"/>
</dbReference>
<accession>A0AAN6W0T6</accession>
<dbReference type="PANTHER" id="PTHR48079">
    <property type="entry name" value="PROTEIN YEEZ"/>
    <property type="match status" value="1"/>
</dbReference>
<name>A0AAN6W0T6_9PEZI</name>
<evidence type="ECO:0008006" key="3">
    <source>
        <dbReference type="Google" id="ProtNLM"/>
    </source>
</evidence>
<dbReference type="InterPro" id="IPR051783">
    <property type="entry name" value="NAD(P)-dependent_oxidoreduct"/>
</dbReference>
<reference evidence="1" key="2">
    <citation type="submission" date="2023-05" db="EMBL/GenBank/DDBJ databases">
        <authorList>
            <consortium name="Lawrence Berkeley National Laboratory"/>
            <person name="Steindorff A."/>
            <person name="Hensen N."/>
            <person name="Bonometti L."/>
            <person name="Westerberg I."/>
            <person name="Brannstrom I.O."/>
            <person name="Guillou S."/>
            <person name="Cros-Aarteil S."/>
            <person name="Calhoun S."/>
            <person name="Haridas S."/>
            <person name="Kuo A."/>
            <person name="Mondo S."/>
            <person name="Pangilinan J."/>
            <person name="Riley R."/>
            <person name="Labutti K."/>
            <person name="Andreopoulos B."/>
            <person name="Lipzen A."/>
            <person name="Chen C."/>
            <person name="Yanf M."/>
            <person name="Daum C."/>
            <person name="Ng V."/>
            <person name="Clum A."/>
            <person name="Ohm R."/>
            <person name="Martin F."/>
            <person name="Silar P."/>
            <person name="Natvig D."/>
            <person name="Lalanne C."/>
            <person name="Gautier V."/>
            <person name="Ament-Velasquez S.L."/>
            <person name="Kruys A."/>
            <person name="Hutchinson M.I."/>
            <person name="Powell A.J."/>
            <person name="Barry K."/>
            <person name="Miller A.N."/>
            <person name="Grigoriev I.V."/>
            <person name="Debuchy R."/>
            <person name="Gladieux P."/>
            <person name="Thoren M.H."/>
            <person name="Johannesson H."/>
        </authorList>
    </citation>
    <scope>NUCLEOTIDE SEQUENCE</scope>
    <source>
        <strain evidence="1">CBS 892.96</strain>
    </source>
</reference>
<sequence>MSEANSENAEARVRLWGGIGASGHIGAAVLRALHATQPELSIRALVRRLEDVDHLEPLYHGAVPSVLGSLEDVDIVAKEAAKAQLAISGLRPRLRPPPLHPLHLPSLQPLPPKVPHTNLRCSPYLFPSLRINPHPKTWDDITDLNALPTDTTHASENMAISTFPGIHPLSHHAAIVSPTLVIGKSPSVRHKHPITFPDLMHVTREHEWVFFLEEGRNITTFVDTEDLAELYVLLVNNAVGYIQGEKAVGEDIWGEKSMREFTLHWLLPALERNEEGRKWLGNQEGKQVKELEFDEVVGCIAGRLNGQGVELWSRHIAEGFGTTMRLRGLRGKKYLGWEPRGEVKLDEAVEAVVRYFDRLEGN</sequence>
<proteinExistence type="predicted"/>
<gene>
    <name evidence="1" type="ORF">QBC36DRAFT_348861</name>
</gene>
<comment type="caution">
    <text evidence="1">The sequence shown here is derived from an EMBL/GenBank/DDBJ whole genome shotgun (WGS) entry which is preliminary data.</text>
</comment>
<dbReference type="Gene3D" id="3.40.50.720">
    <property type="entry name" value="NAD(P)-binding Rossmann-like Domain"/>
    <property type="match status" value="1"/>
</dbReference>
<evidence type="ECO:0000313" key="2">
    <source>
        <dbReference type="Proteomes" id="UP001302321"/>
    </source>
</evidence>
<dbReference type="GO" id="GO:0004029">
    <property type="term" value="F:aldehyde dehydrogenase (NAD+) activity"/>
    <property type="evidence" value="ECO:0007669"/>
    <property type="project" value="TreeGrafter"/>
</dbReference>
<organism evidence="1 2">
    <name type="scientific">Triangularia setosa</name>
    <dbReference type="NCBI Taxonomy" id="2587417"/>
    <lineage>
        <taxon>Eukaryota</taxon>
        <taxon>Fungi</taxon>
        <taxon>Dikarya</taxon>
        <taxon>Ascomycota</taxon>
        <taxon>Pezizomycotina</taxon>
        <taxon>Sordariomycetes</taxon>
        <taxon>Sordariomycetidae</taxon>
        <taxon>Sordariales</taxon>
        <taxon>Podosporaceae</taxon>
        <taxon>Triangularia</taxon>
    </lineage>
</organism>